<dbReference type="EMBL" id="AMZH03015088">
    <property type="protein sequence ID" value="RRT46594.1"/>
    <property type="molecule type" value="Genomic_DNA"/>
</dbReference>
<dbReference type="AlphaFoldDB" id="A0A426Y4H7"/>
<feature type="transmembrane region" description="Helical" evidence="1">
    <location>
        <begin position="63"/>
        <end position="94"/>
    </location>
</feature>
<keyword evidence="1" id="KW-1133">Transmembrane helix</keyword>
<name>A0A426Y4H7_ENSVE</name>
<accession>A0A426Y4H7</accession>
<comment type="caution">
    <text evidence="2">The sequence shown here is derived from an EMBL/GenBank/DDBJ whole genome shotgun (WGS) entry which is preliminary data.</text>
</comment>
<protein>
    <submittedName>
        <fullName evidence="2">Uncharacterized protein</fullName>
    </submittedName>
</protein>
<sequence>MSGGPSPFIPLLLVAAVSVFMCWEDLVNAYGFVSEVQDATITIAIVTILAVTALFIVQSMTELIIVPLAFLLVVFLLRTELIGPLVIVILIHFLGKFFCCSSEKTPSFWEGEQESKDGGGGGFGWFLFVILCLGLHAWFYEGEGYGWICLVFGMAFILYFNIV</sequence>
<gene>
    <name evidence="2" type="ORF">B296_00054343</name>
</gene>
<feature type="transmembrane region" description="Helical" evidence="1">
    <location>
        <begin position="145"/>
        <end position="162"/>
    </location>
</feature>
<dbReference type="Proteomes" id="UP000287651">
    <property type="component" value="Unassembled WGS sequence"/>
</dbReference>
<feature type="transmembrane region" description="Helical" evidence="1">
    <location>
        <begin position="122"/>
        <end position="139"/>
    </location>
</feature>
<feature type="transmembrane region" description="Helical" evidence="1">
    <location>
        <begin position="39"/>
        <end position="57"/>
    </location>
</feature>
<proteinExistence type="predicted"/>
<evidence type="ECO:0000313" key="3">
    <source>
        <dbReference type="Proteomes" id="UP000287651"/>
    </source>
</evidence>
<reference evidence="2 3" key="1">
    <citation type="journal article" date="2014" name="Agronomy (Basel)">
        <title>A Draft Genome Sequence for Ensete ventricosum, the Drought-Tolerant Tree Against Hunger.</title>
        <authorList>
            <person name="Harrison J."/>
            <person name="Moore K.A."/>
            <person name="Paszkiewicz K."/>
            <person name="Jones T."/>
            <person name="Grant M."/>
            <person name="Ambacheew D."/>
            <person name="Muzemil S."/>
            <person name="Studholme D.J."/>
        </authorList>
    </citation>
    <scope>NUCLEOTIDE SEQUENCE [LARGE SCALE GENOMIC DNA]</scope>
</reference>
<evidence type="ECO:0000256" key="1">
    <source>
        <dbReference type="SAM" id="Phobius"/>
    </source>
</evidence>
<feature type="transmembrane region" description="Helical" evidence="1">
    <location>
        <begin position="6"/>
        <end position="27"/>
    </location>
</feature>
<keyword evidence="1" id="KW-0812">Transmembrane</keyword>
<keyword evidence="1" id="KW-0472">Membrane</keyword>
<evidence type="ECO:0000313" key="2">
    <source>
        <dbReference type="EMBL" id="RRT46594.1"/>
    </source>
</evidence>
<organism evidence="2 3">
    <name type="scientific">Ensete ventricosum</name>
    <name type="common">Abyssinian banana</name>
    <name type="synonym">Musa ensete</name>
    <dbReference type="NCBI Taxonomy" id="4639"/>
    <lineage>
        <taxon>Eukaryota</taxon>
        <taxon>Viridiplantae</taxon>
        <taxon>Streptophyta</taxon>
        <taxon>Embryophyta</taxon>
        <taxon>Tracheophyta</taxon>
        <taxon>Spermatophyta</taxon>
        <taxon>Magnoliopsida</taxon>
        <taxon>Liliopsida</taxon>
        <taxon>Zingiberales</taxon>
        <taxon>Musaceae</taxon>
        <taxon>Ensete</taxon>
    </lineage>
</organism>